<accession>A0ABV9K6N6</accession>
<evidence type="ECO:0000256" key="4">
    <source>
        <dbReference type="ARBA" id="ARBA00022642"/>
    </source>
</evidence>
<dbReference type="NCBIfam" id="TIGR00482">
    <property type="entry name" value="nicotinate (nicotinamide) nucleotide adenylyltransferase"/>
    <property type="match status" value="1"/>
</dbReference>
<evidence type="ECO:0000256" key="10">
    <source>
        <dbReference type="ARBA" id="ARBA00048721"/>
    </source>
</evidence>
<reference evidence="14" key="1">
    <citation type="journal article" date="2019" name="Int. J. Syst. Evol. Microbiol.">
        <title>The Global Catalogue of Microorganisms (GCM) 10K type strain sequencing project: providing services to taxonomists for standard genome sequencing and annotation.</title>
        <authorList>
            <consortium name="The Broad Institute Genomics Platform"/>
            <consortium name="The Broad Institute Genome Sequencing Center for Infectious Disease"/>
            <person name="Wu L."/>
            <person name="Ma J."/>
        </authorList>
    </citation>
    <scope>NUCLEOTIDE SEQUENCE [LARGE SCALE GENOMIC DNA]</scope>
    <source>
        <strain evidence="14">CGMCC 4.7357</strain>
    </source>
</reference>
<evidence type="ECO:0000256" key="5">
    <source>
        <dbReference type="ARBA" id="ARBA00022679"/>
    </source>
</evidence>
<dbReference type="Gene3D" id="3.40.50.620">
    <property type="entry name" value="HUPs"/>
    <property type="match status" value="1"/>
</dbReference>
<comment type="pathway">
    <text evidence="2 11">Cofactor biosynthesis; NAD(+) biosynthesis; deamido-NAD(+) from nicotinate D-ribonucleotide: step 1/1.</text>
</comment>
<dbReference type="RefSeq" id="WP_380077745.1">
    <property type="nucleotide sequence ID" value="NZ_JBHSGO010000046.1"/>
</dbReference>
<evidence type="ECO:0000256" key="8">
    <source>
        <dbReference type="ARBA" id="ARBA00022840"/>
    </source>
</evidence>
<dbReference type="SUPFAM" id="SSF52374">
    <property type="entry name" value="Nucleotidylyl transferase"/>
    <property type="match status" value="1"/>
</dbReference>
<keyword evidence="7 11" id="KW-0547">Nucleotide-binding</keyword>
<dbReference type="GO" id="GO:0004515">
    <property type="term" value="F:nicotinate-nucleotide adenylyltransferase activity"/>
    <property type="evidence" value="ECO:0007669"/>
    <property type="project" value="UniProtKB-EC"/>
</dbReference>
<evidence type="ECO:0000256" key="9">
    <source>
        <dbReference type="ARBA" id="ARBA00023027"/>
    </source>
</evidence>
<dbReference type="PANTHER" id="PTHR39321">
    <property type="entry name" value="NICOTINATE-NUCLEOTIDE ADENYLYLTRANSFERASE-RELATED"/>
    <property type="match status" value="1"/>
</dbReference>
<dbReference type="Pfam" id="PF01467">
    <property type="entry name" value="CTP_transf_like"/>
    <property type="match status" value="1"/>
</dbReference>
<comment type="similarity">
    <text evidence="3 11">Belongs to the NadD family.</text>
</comment>
<dbReference type="NCBIfam" id="TIGR00125">
    <property type="entry name" value="cyt_tran_rel"/>
    <property type="match status" value="1"/>
</dbReference>
<comment type="function">
    <text evidence="1 11">Catalyzes the reversible adenylation of nicotinate mononucleotide (NaMN) to nicotinic acid adenine dinucleotide (NaAD).</text>
</comment>
<dbReference type="InterPro" id="IPR004821">
    <property type="entry name" value="Cyt_trans-like"/>
</dbReference>
<dbReference type="EC" id="2.7.7.18" evidence="11"/>
<name>A0ABV9K6N6_9PORP</name>
<evidence type="ECO:0000256" key="3">
    <source>
        <dbReference type="ARBA" id="ARBA00009014"/>
    </source>
</evidence>
<evidence type="ECO:0000256" key="2">
    <source>
        <dbReference type="ARBA" id="ARBA00005019"/>
    </source>
</evidence>
<keyword evidence="4 11" id="KW-0662">Pyridine nucleotide biosynthesis</keyword>
<comment type="catalytic activity">
    <reaction evidence="10 11">
        <text>nicotinate beta-D-ribonucleotide + ATP + H(+) = deamido-NAD(+) + diphosphate</text>
        <dbReference type="Rhea" id="RHEA:22860"/>
        <dbReference type="ChEBI" id="CHEBI:15378"/>
        <dbReference type="ChEBI" id="CHEBI:30616"/>
        <dbReference type="ChEBI" id="CHEBI:33019"/>
        <dbReference type="ChEBI" id="CHEBI:57502"/>
        <dbReference type="ChEBI" id="CHEBI:58437"/>
        <dbReference type="EC" id="2.7.7.18"/>
    </reaction>
</comment>
<comment type="caution">
    <text evidence="13">The sequence shown here is derived from an EMBL/GenBank/DDBJ whole genome shotgun (WGS) entry which is preliminary data.</text>
</comment>
<gene>
    <name evidence="11 13" type="primary">nadD</name>
    <name evidence="13" type="ORF">ACFO3G_02690</name>
</gene>
<evidence type="ECO:0000256" key="1">
    <source>
        <dbReference type="ARBA" id="ARBA00002324"/>
    </source>
</evidence>
<dbReference type="HAMAP" id="MF_00244">
    <property type="entry name" value="NaMN_adenylyltr"/>
    <property type="match status" value="1"/>
</dbReference>
<dbReference type="InterPro" id="IPR005248">
    <property type="entry name" value="NadD/NMNAT"/>
</dbReference>
<protein>
    <recommendedName>
        <fullName evidence="11">Probable nicotinate-nucleotide adenylyltransferase</fullName>
        <ecNumber evidence="11">2.7.7.18</ecNumber>
    </recommendedName>
    <alternativeName>
        <fullName evidence="11">Deamido-NAD(+) diphosphorylase</fullName>
    </alternativeName>
    <alternativeName>
        <fullName evidence="11">Deamido-NAD(+) pyrophosphorylase</fullName>
    </alternativeName>
    <alternativeName>
        <fullName evidence="11">Nicotinate mononucleotide adenylyltransferase</fullName>
        <shortName evidence="11">NaMN adenylyltransferase</shortName>
    </alternativeName>
</protein>
<keyword evidence="8 11" id="KW-0067">ATP-binding</keyword>
<evidence type="ECO:0000313" key="14">
    <source>
        <dbReference type="Proteomes" id="UP001596020"/>
    </source>
</evidence>
<keyword evidence="6 11" id="KW-0548">Nucleotidyltransferase</keyword>
<evidence type="ECO:0000313" key="13">
    <source>
        <dbReference type="EMBL" id="MFC4665526.1"/>
    </source>
</evidence>
<organism evidence="13 14">
    <name type="scientific">Falsiporphyromonas endometrii</name>
    <dbReference type="NCBI Taxonomy" id="1387297"/>
    <lineage>
        <taxon>Bacteria</taxon>
        <taxon>Pseudomonadati</taxon>
        <taxon>Bacteroidota</taxon>
        <taxon>Bacteroidia</taxon>
        <taxon>Bacteroidales</taxon>
        <taxon>Porphyromonadaceae</taxon>
        <taxon>Falsiporphyromonas</taxon>
    </lineage>
</organism>
<sequence>MITEKKLKNIGLYLGSFNPIHIGHMAIANYVANECGLDEVWLLPSPLNPLKTQKDLLPYDLRCEMIAKAIGDDPRFKLNLLEQRLPSPHFTVHTLQALTVLYPECKFFLIVGGDNWTSFKQWHAYSRIMLSWDLIVYPRPKDIIDKSALPHSAIYLEDAPLFDISASTIREAYLKGKDLRHWLPNPEYWNKISALQQQSQTS</sequence>
<dbReference type="CDD" id="cd02165">
    <property type="entry name" value="NMNAT"/>
    <property type="match status" value="1"/>
</dbReference>
<dbReference type="Proteomes" id="UP001596020">
    <property type="component" value="Unassembled WGS sequence"/>
</dbReference>
<feature type="domain" description="Cytidyltransferase-like" evidence="12">
    <location>
        <begin position="12"/>
        <end position="171"/>
    </location>
</feature>
<keyword evidence="14" id="KW-1185">Reference proteome</keyword>
<dbReference type="InterPro" id="IPR014729">
    <property type="entry name" value="Rossmann-like_a/b/a_fold"/>
</dbReference>
<dbReference type="PANTHER" id="PTHR39321:SF3">
    <property type="entry name" value="PHOSPHOPANTETHEINE ADENYLYLTRANSFERASE"/>
    <property type="match status" value="1"/>
</dbReference>
<proteinExistence type="inferred from homology"/>
<evidence type="ECO:0000256" key="6">
    <source>
        <dbReference type="ARBA" id="ARBA00022695"/>
    </source>
</evidence>
<keyword evidence="5 11" id="KW-0808">Transferase</keyword>
<evidence type="ECO:0000256" key="7">
    <source>
        <dbReference type="ARBA" id="ARBA00022741"/>
    </source>
</evidence>
<evidence type="ECO:0000259" key="12">
    <source>
        <dbReference type="Pfam" id="PF01467"/>
    </source>
</evidence>
<keyword evidence="9 11" id="KW-0520">NAD</keyword>
<dbReference type="EMBL" id="JBHSGO010000046">
    <property type="protein sequence ID" value="MFC4665526.1"/>
    <property type="molecule type" value="Genomic_DNA"/>
</dbReference>
<evidence type="ECO:0000256" key="11">
    <source>
        <dbReference type="HAMAP-Rule" id="MF_00244"/>
    </source>
</evidence>